<organism evidence="9 10">
    <name type="scientific">Petrolisthes manimaculis</name>
    <dbReference type="NCBI Taxonomy" id="1843537"/>
    <lineage>
        <taxon>Eukaryota</taxon>
        <taxon>Metazoa</taxon>
        <taxon>Ecdysozoa</taxon>
        <taxon>Arthropoda</taxon>
        <taxon>Crustacea</taxon>
        <taxon>Multicrustacea</taxon>
        <taxon>Malacostraca</taxon>
        <taxon>Eumalacostraca</taxon>
        <taxon>Eucarida</taxon>
        <taxon>Decapoda</taxon>
        <taxon>Pleocyemata</taxon>
        <taxon>Anomura</taxon>
        <taxon>Galatheoidea</taxon>
        <taxon>Porcellanidae</taxon>
        <taxon>Petrolisthes</taxon>
    </lineage>
</organism>
<dbReference type="InterPro" id="IPR039751">
    <property type="entry name" value="HERPUD1/2"/>
</dbReference>
<dbReference type="PANTHER" id="PTHR12943">
    <property type="entry name" value="HOMOCYSTEINE-RESPONSIVE ENDOPLASMIC RETICULUM-RESIDENT UNIQUITIN-LIKE DOMAIN HERPUD PROTEIN FAMILY MEMBER"/>
    <property type="match status" value="1"/>
</dbReference>
<gene>
    <name evidence="9" type="ORF">Pmani_011765</name>
</gene>
<feature type="region of interest" description="Disordered" evidence="6">
    <location>
        <begin position="267"/>
        <end position="325"/>
    </location>
</feature>
<feature type="transmembrane region" description="Helical" evidence="7">
    <location>
        <begin position="356"/>
        <end position="374"/>
    </location>
</feature>
<dbReference type="Proteomes" id="UP001292094">
    <property type="component" value="Unassembled WGS sequence"/>
</dbReference>
<dbReference type="GO" id="GO:0030968">
    <property type="term" value="P:endoplasmic reticulum unfolded protein response"/>
    <property type="evidence" value="ECO:0007669"/>
    <property type="project" value="TreeGrafter"/>
</dbReference>
<evidence type="ECO:0000256" key="3">
    <source>
        <dbReference type="ARBA" id="ARBA00022989"/>
    </source>
</evidence>
<dbReference type="SUPFAM" id="SSF54236">
    <property type="entry name" value="Ubiquitin-like"/>
    <property type="match status" value="1"/>
</dbReference>
<keyword evidence="3 7" id="KW-1133">Transmembrane helix</keyword>
<dbReference type="SMART" id="SM00213">
    <property type="entry name" value="UBQ"/>
    <property type="match status" value="1"/>
</dbReference>
<reference evidence="9" key="1">
    <citation type="submission" date="2023-11" db="EMBL/GenBank/DDBJ databases">
        <title>Genome assemblies of two species of porcelain crab, Petrolisthes cinctipes and Petrolisthes manimaculis (Anomura: Porcellanidae).</title>
        <authorList>
            <person name="Angst P."/>
        </authorList>
    </citation>
    <scope>NUCLEOTIDE SEQUENCE</scope>
    <source>
        <strain evidence="9">PB745_02</strain>
        <tissue evidence="9">Gill</tissue>
    </source>
</reference>
<evidence type="ECO:0000259" key="8">
    <source>
        <dbReference type="PROSITE" id="PS50053"/>
    </source>
</evidence>
<sequence>MQESVTLIIKAANQSVPDEHMVCDSDWSVLLLKNHLSSVHPAKPRVDEQRLIYSGQLLADNLLLRNVLRHPTENNAYTIHLVCSPPRNTTQQPATNQRLPTQNPSTPSSSQRLTSTPLPANQRHTSEPPPSPASQRVPTSRPGSQNSGNMVEGGGSTQDGSTPTHSEVPPVSNEAPDGLRRRNINNSSDSTPQSIEAASAYPTQQLPLSALQASADPIQQMATMQQMYANYMAYIQYIQMGGVVAGLAWPQQMVQFPATAALPATAAATTTTTTTPTTPPPDPADVLQPPPDQNQPADPQPPQPPQQIRMNAQGGEPDDDDDDEGMGRDWLDWIYVLSRMMVLLSIVYFYSTLSRFMFVICIAMLLYLYQAGWFRPARRIDHPQPQPNNNNPGDRNNNNNNNNNDRPRNDNNTDEDTDEADEVERQEPAVSDHVVEEVPVRPSILALSWTFLTTFFTSLIPEQPQGI</sequence>
<keyword evidence="5" id="KW-0834">Unfolded protein response</keyword>
<dbReference type="InterPro" id="IPR000626">
    <property type="entry name" value="Ubiquitin-like_dom"/>
</dbReference>
<dbReference type="AlphaFoldDB" id="A0AAE1PYS9"/>
<feature type="compositionally biased region" description="Polar residues" evidence="6">
    <location>
        <begin position="86"/>
        <end position="99"/>
    </location>
</feature>
<evidence type="ECO:0000313" key="9">
    <source>
        <dbReference type="EMBL" id="KAK4317131.1"/>
    </source>
</evidence>
<evidence type="ECO:0000256" key="7">
    <source>
        <dbReference type="SAM" id="Phobius"/>
    </source>
</evidence>
<feature type="compositionally biased region" description="Low complexity" evidence="6">
    <location>
        <begin position="100"/>
        <end position="111"/>
    </location>
</feature>
<comment type="caution">
    <text evidence="9">The sequence shown here is derived from an EMBL/GenBank/DDBJ whole genome shotgun (WGS) entry which is preliminary data.</text>
</comment>
<evidence type="ECO:0000256" key="5">
    <source>
        <dbReference type="ARBA" id="ARBA00023230"/>
    </source>
</evidence>
<evidence type="ECO:0000256" key="4">
    <source>
        <dbReference type="ARBA" id="ARBA00023136"/>
    </source>
</evidence>
<evidence type="ECO:0000256" key="6">
    <source>
        <dbReference type="SAM" id="MobiDB-lite"/>
    </source>
</evidence>
<keyword evidence="10" id="KW-1185">Reference proteome</keyword>
<dbReference type="Gene3D" id="3.10.20.90">
    <property type="entry name" value="Phosphatidylinositol 3-kinase Catalytic Subunit, Chain A, domain 1"/>
    <property type="match status" value="1"/>
</dbReference>
<dbReference type="CDD" id="cd01790">
    <property type="entry name" value="Ubl_HERP"/>
    <property type="match status" value="1"/>
</dbReference>
<feature type="compositionally biased region" description="Low complexity" evidence="6">
    <location>
        <begin position="387"/>
        <end position="404"/>
    </location>
</feature>
<feature type="compositionally biased region" description="Polar residues" evidence="6">
    <location>
        <begin position="184"/>
        <end position="193"/>
    </location>
</feature>
<feature type="compositionally biased region" description="Low complexity" evidence="6">
    <location>
        <begin position="267"/>
        <end position="276"/>
    </location>
</feature>
<dbReference type="InterPro" id="IPR029071">
    <property type="entry name" value="Ubiquitin-like_domsf"/>
</dbReference>
<evidence type="ECO:0000256" key="1">
    <source>
        <dbReference type="ARBA" id="ARBA00004370"/>
    </source>
</evidence>
<evidence type="ECO:0000313" key="10">
    <source>
        <dbReference type="Proteomes" id="UP001292094"/>
    </source>
</evidence>
<keyword evidence="4 7" id="KW-0472">Membrane</keyword>
<feature type="compositionally biased region" description="Polar residues" evidence="6">
    <location>
        <begin position="112"/>
        <end position="123"/>
    </location>
</feature>
<keyword evidence="2 7" id="KW-0812">Transmembrane</keyword>
<feature type="domain" description="Ubiquitin-like" evidence="8">
    <location>
        <begin position="5"/>
        <end position="66"/>
    </location>
</feature>
<dbReference type="GO" id="GO:0016020">
    <property type="term" value="C:membrane"/>
    <property type="evidence" value="ECO:0007669"/>
    <property type="project" value="UniProtKB-SubCell"/>
</dbReference>
<accession>A0AAE1PYS9</accession>
<dbReference type="PROSITE" id="PS50053">
    <property type="entry name" value="UBIQUITIN_2"/>
    <property type="match status" value="1"/>
</dbReference>
<protein>
    <recommendedName>
        <fullName evidence="8">Ubiquitin-like domain-containing protein</fullName>
    </recommendedName>
</protein>
<evidence type="ECO:0000256" key="2">
    <source>
        <dbReference type="ARBA" id="ARBA00022692"/>
    </source>
</evidence>
<feature type="compositionally biased region" description="Pro residues" evidence="6">
    <location>
        <begin position="277"/>
        <end position="305"/>
    </location>
</feature>
<dbReference type="FunFam" id="3.10.20.90:FF:000046">
    <property type="entry name" value="Homocysteine-responsive endoplasmic reticulum-resident ubiquitin-like domain member 2 protein"/>
    <property type="match status" value="1"/>
</dbReference>
<dbReference type="EMBL" id="JAWZYT010000948">
    <property type="protein sequence ID" value="KAK4317131.1"/>
    <property type="molecule type" value="Genomic_DNA"/>
</dbReference>
<feature type="compositionally biased region" description="Polar residues" evidence="6">
    <location>
        <begin position="133"/>
        <end position="149"/>
    </location>
</feature>
<feature type="region of interest" description="Disordered" evidence="6">
    <location>
        <begin position="83"/>
        <end position="193"/>
    </location>
</feature>
<feature type="compositionally biased region" description="Acidic residues" evidence="6">
    <location>
        <begin position="412"/>
        <end position="424"/>
    </location>
</feature>
<dbReference type="PANTHER" id="PTHR12943:SF27">
    <property type="entry name" value="HOMOCYSTEINE-INDUCED ENDOPLASMIC RETICULUM PROTEIN, ISOFORM A"/>
    <property type="match status" value="1"/>
</dbReference>
<name>A0AAE1PYS9_9EUCA</name>
<comment type="subcellular location">
    <subcellularLocation>
        <location evidence="1">Membrane</location>
    </subcellularLocation>
</comment>
<feature type="region of interest" description="Disordered" evidence="6">
    <location>
        <begin position="380"/>
        <end position="432"/>
    </location>
</feature>
<proteinExistence type="predicted"/>